<dbReference type="EMBL" id="JXJN01014058">
    <property type="status" value="NOT_ANNOTATED_CDS"/>
    <property type="molecule type" value="Genomic_DNA"/>
</dbReference>
<feature type="domain" description="SH3" evidence="5">
    <location>
        <begin position="148"/>
        <end position="217"/>
    </location>
</feature>
<dbReference type="Gene3D" id="3.30.63.10">
    <property type="entry name" value="Guanylate Kinase phosphate binding domain"/>
    <property type="match status" value="1"/>
</dbReference>
<dbReference type="FunFam" id="3.30.63.10:FF:000002">
    <property type="entry name" value="Guanylate kinase 1"/>
    <property type="match status" value="2"/>
</dbReference>
<keyword evidence="2 3" id="KW-0728">SH3 domain</keyword>
<feature type="domain" description="PDZ" evidence="7">
    <location>
        <begin position="61"/>
        <end position="142"/>
    </location>
</feature>
<keyword evidence="9" id="KW-1185">Reference proteome</keyword>
<dbReference type="SMART" id="SM00228">
    <property type="entry name" value="PDZ"/>
    <property type="match status" value="1"/>
</dbReference>
<dbReference type="PROSITE" id="PS50002">
    <property type="entry name" value="SH3"/>
    <property type="match status" value="1"/>
</dbReference>
<dbReference type="SUPFAM" id="SSF52540">
    <property type="entry name" value="P-loop containing nucleoside triphosphate hydrolases"/>
    <property type="match status" value="2"/>
</dbReference>
<keyword evidence="4" id="KW-0732">Signal</keyword>
<name>A0A1B0BGX1_9MUSC</name>
<dbReference type="SMART" id="SM00326">
    <property type="entry name" value="SH3"/>
    <property type="match status" value="1"/>
</dbReference>
<reference evidence="8" key="2">
    <citation type="submission" date="2020-05" db="UniProtKB">
        <authorList>
            <consortium name="EnsemblMetazoa"/>
        </authorList>
    </citation>
    <scope>IDENTIFICATION</scope>
    <source>
        <strain evidence="8">IAEA</strain>
    </source>
</reference>
<feature type="chain" id="PRO_5008404852" description="Peripheral plasma membrane protein CASK" evidence="4">
    <location>
        <begin position="21"/>
        <end position="658"/>
    </location>
</feature>
<evidence type="ECO:0000259" key="5">
    <source>
        <dbReference type="PROSITE" id="PS50002"/>
    </source>
</evidence>
<dbReference type="Proteomes" id="UP000092460">
    <property type="component" value="Unassembled WGS sequence"/>
</dbReference>
<dbReference type="InterPro" id="IPR036028">
    <property type="entry name" value="SH3-like_dom_sf"/>
</dbReference>
<dbReference type="CDD" id="cd00071">
    <property type="entry name" value="GMPK"/>
    <property type="match status" value="2"/>
</dbReference>
<dbReference type="SUPFAM" id="SSF50156">
    <property type="entry name" value="PDZ domain-like"/>
    <property type="match status" value="1"/>
</dbReference>
<dbReference type="PROSITE" id="PS50052">
    <property type="entry name" value="GUANYLATE_KINASE_2"/>
    <property type="match status" value="2"/>
</dbReference>
<dbReference type="InterPro" id="IPR008145">
    <property type="entry name" value="GK/Ca_channel_bsu"/>
</dbReference>
<dbReference type="InterPro" id="IPR050716">
    <property type="entry name" value="MAGUK"/>
</dbReference>
<dbReference type="Pfam" id="PF00625">
    <property type="entry name" value="Guanylate_kin"/>
    <property type="match status" value="2"/>
</dbReference>
<dbReference type="SMART" id="SM00072">
    <property type="entry name" value="GuKc"/>
    <property type="match status" value="2"/>
</dbReference>
<dbReference type="AlphaFoldDB" id="A0A1B0BGX1"/>
<dbReference type="Pfam" id="PF00018">
    <property type="entry name" value="SH3_1"/>
    <property type="match status" value="1"/>
</dbReference>
<evidence type="ECO:0000313" key="8">
    <source>
        <dbReference type="EnsemblMetazoa" id="GPPI029684-PA"/>
    </source>
</evidence>
<feature type="domain" description="Guanylate kinase-like" evidence="6">
    <location>
        <begin position="295"/>
        <end position="467"/>
    </location>
</feature>
<dbReference type="Gene3D" id="2.30.42.10">
    <property type="match status" value="1"/>
</dbReference>
<dbReference type="InterPro" id="IPR020590">
    <property type="entry name" value="Guanylate_kinase_CS"/>
</dbReference>
<dbReference type="STRING" id="67801.A0A1B0BGX1"/>
<dbReference type="SUPFAM" id="SSF50044">
    <property type="entry name" value="SH3-domain"/>
    <property type="match status" value="1"/>
</dbReference>
<dbReference type="EnsemblMetazoa" id="GPPI029684-RA">
    <property type="protein sequence ID" value="GPPI029684-PA"/>
    <property type="gene ID" value="GPPI029684"/>
</dbReference>
<comment type="similarity">
    <text evidence="1">Belongs to the MAGUK family.</text>
</comment>
<feature type="domain" description="Guanylate kinase-like" evidence="6">
    <location>
        <begin position="471"/>
        <end position="643"/>
    </location>
</feature>
<dbReference type="EMBL" id="JXJN01014059">
    <property type="status" value="NOT_ANNOTATED_CDS"/>
    <property type="molecule type" value="Genomic_DNA"/>
</dbReference>
<proteinExistence type="inferred from homology"/>
<organism evidence="8 9">
    <name type="scientific">Glossina palpalis gambiensis</name>
    <dbReference type="NCBI Taxonomy" id="67801"/>
    <lineage>
        <taxon>Eukaryota</taxon>
        <taxon>Metazoa</taxon>
        <taxon>Ecdysozoa</taxon>
        <taxon>Arthropoda</taxon>
        <taxon>Hexapoda</taxon>
        <taxon>Insecta</taxon>
        <taxon>Pterygota</taxon>
        <taxon>Neoptera</taxon>
        <taxon>Endopterygota</taxon>
        <taxon>Diptera</taxon>
        <taxon>Brachycera</taxon>
        <taxon>Muscomorpha</taxon>
        <taxon>Hippoboscoidea</taxon>
        <taxon>Glossinidae</taxon>
        <taxon>Glossina</taxon>
    </lineage>
</organism>
<evidence type="ECO:0000256" key="2">
    <source>
        <dbReference type="ARBA" id="ARBA00022443"/>
    </source>
</evidence>
<dbReference type="PANTHER" id="PTHR23122">
    <property type="entry name" value="MEMBRANE-ASSOCIATED GUANYLATE KINASE MAGUK"/>
    <property type="match status" value="1"/>
</dbReference>
<dbReference type="InterPro" id="IPR001478">
    <property type="entry name" value="PDZ"/>
</dbReference>
<dbReference type="InterPro" id="IPR027417">
    <property type="entry name" value="P-loop_NTPase"/>
</dbReference>
<accession>A0A1B0BGX1</accession>
<reference evidence="9" key="1">
    <citation type="submission" date="2015-01" db="EMBL/GenBank/DDBJ databases">
        <authorList>
            <person name="Aksoy S."/>
            <person name="Warren W."/>
            <person name="Wilson R.K."/>
        </authorList>
    </citation>
    <scope>NUCLEOTIDE SEQUENCE [LARGE SCALE GENOMIC DNA]</scope>
    <source>
        <strain evidence="9">IAEA</strain>
    </source>
</reference>
<evidence type="ECO:0000259" key="6">
    <source>
        <dbReference type="PROSITE" id="PS50052"/>
    </source>
</evidence>
<evidence type="ECO:0008006" key="10">
    <source>
        <dbReference type="Google" id="ProtNLM"/>
    </source>
</evidence>
<feature type="signal peptide" evidence="4">
    <location>
        <begin position="1"/>
        <end position="20"/>
    </location>
</feature>
<dbReference type="EMBL" id="JXJN01014057">
    <property type="status" value="NOT_ANNOTATED_CDS"/>
    <property type="molecule type" value="Genomic_DNA"/>
</dbReference>
<evidence type="ECO:0000256" key="4">
    <source>
        <dbReference type="SAM" id="SignalP"/>
    </source>
</evidence>
<dbReference type="GO" id="GO:0019098">
    <property type="term" value="P:reproductive behavior"/>
    <property type="evidence" value="ECO:0007669"/>
    <property type="project" value="UniProtKB-ARBA"/>
</dbReference>
<dbReference type="PROSITE" id="PS50106">
    <property type="entry name" value="PDZ"/>
    <property type="match status" value="1"/>
</dbReference>
<dbReference type="Pfam" id="PF00595">
    <property type="entry name" value="PDZ"/>
    <property type="match status" value="1"/>
</dbReference>
<sequence>MTVITACFTAALLHTHDVVARDVYSEEALRVTPPPMAPYINGDELDNSDAAELQHVTRVRLVQFQKNTDEPMGITLKMTEDGRCIVARIMHGGMIHRQATLHVGDEIREINGQPVQHQSVGQLQRMLREARGSVTFKIVPSYRSAPPPCEIFVRAQFDYNPLDDELIPCAQAGIAFQVGDILQIISKDDHHWWQARLDAVGGSAGLIPSPELQEWRIACQTVDKTKQEQGEPGAGCSAHTDGCDGSTVNCSIFGRKKKQCRDKYLAKHNAIFDNLDVVTYEEVVKVPVGDPNFQRKTLVLLGAHGVGRRHIKNTLISKYPDKYAYPIPHTTRPPKPEEENGRSYYFVSHDEMMADIAANEYLEYGTHEDAMYGTKLDTIRRIHTEGKMAILDVEPQALKILRTAEFTPYVVFIAAPSLQNIADYDGSLERLAKESDMLRQMYGHFFDLTIVNNDISETIATLEIGDPNFQRKTLVLLGAHGVGRRHIKNTLISKYPDKYAYPIPHTTRPPKPEEENGRSYYFVSHDEMMADIAANEYLEYGTHEDAMYGTKLDTIRRIHTEGKMAILDVEPQALKILRTAEFTPYVVFIAAPSLQNIADYDGSLERLAKESDMLRQMYGHFFDLTIVNNDISETIATLESAIERVHTTPQWVPVSWLY</sequence>
<dbReference type="PROSITE" id="PS00856">
    <property type="entry name" value="GUANYLATE_KINASE_1"/>
    <property type="match status" value="2"/>
</dbReference>
<protein>
    <recommendedName>
        <fullName evidence="10">Peripheral plasma membrane protein CASK</fullName>
    </recommendedName>
</protein>
<evidence type="ECO:0000259" key="7">
    <source>
        <dbReference type="PROSITE" id="PS50106"/>
    </source>
</evidence>
<evidence type="ECO:0000256" key="3">
    <source>
        <dbReference type="PROSITE-ProRule" id="PRU00192"/>
    </source>
</evidence>
<dbReference type="InterPro" id="IPR036034">
    <property type="entry name" value="PDZ_sf"/>
</dbReference>
<dbReference type="CDD" id="cd10831">
    <property type="entry name" value="PDZ_CASK-like"/>
    <property type="match status" value="1"/>
</dbReference>
<dbReference type="FunFam" id="2.30.42.10:FF:000016">
    <property type="entry name" value="peripheral plasma membrane protein CASK isoform X2"/>
    <property type="match status" value="1"/>
</dbReference>
<dbReference type="Gene3D" id="2.30.30.40">
    <property type="entry name" value="SH3 Domains"/>
    <property type="match status" value="1"/>
</dbReference>
<dbReference type="InterPro" id="IPR001452">
    <property type="entry name" value="SH3_domain"/>
</dbReference>
<dbReference type="FunFam" id="3.40.50.300:FF:000146">
    <property type="entry name" value="MAGUK p55 subfamily member 6 isoform X1"/>
    <property type="match status" value="1"/>
</dbReference>
<evidence type="ECO:0000313" key="9">
    <source>
        <dbReference type="Proteomes" id="UP000092460"/>
    </source>
</evidence>
<dbReference type="Gene3D" id="3.40.50.300">
    <property type="entry name" value="P-loop containing nucleotide triphosphate hydrolases"/>
    <property type="match status" value="2"/>
</dbReference>
<dbReference type="VEuPathDB" id="VectorBase:GPPI029684"/>
<dbReference type="InterPro" id="IPR008144">
    <property type="entry name" value="Guanylate_kin-like_dom"/>
</dbReference>
<evidence type="ECO:0000256" key="1">
    <source>
        <dbReference type="ARBA" id="ARBA00007014"/>
    </source>
</evidence>